<name>A0A2T5HM95_9RHOB</name>
<keyword evidence="2" id="KW-1185">Reference proteome</keyword>
<sequence length="65" mass="7085">MSAASARLQRLADRMVRSGMHCGVTLSMFDRETGREMHIGVGNLDSRTPCFATGVTKLFVTAILL</sequence>
<organism evidence="1 2">
    <name type="scientific">Celeribacter persicus</name>
    <dbReference type="NCBI Taxonomy" id="1651082"/>
    <lineage>
        <taxon>Bacteria</taxon>
        <taxon>Pseudomonadati</taxon>
        <taxon>Pseudomonadota</taxon>
        <taxon>Alphaproteobacteria</taxon>
        <taxon>Rhodobacterales</taxon>
        <taxon>Roseobacteraceae</taxon>
        <taxon>Celeribacter</taxon>
    </lineage>
</organism>
<dbReference type="AlphaFoldDB" id="A0A2T5HM95"/>
<dbReference type="EMBL" id="QAOH01000006">
    <property type="protein sequence ID" value="PTQ72708.1"/>
    <property type="molecule type" value="Genomic_DNA"/>
</dbReference>
<evidence type="ECO:0008006" key="3">
    <source>
        <dbReference type="Google" id="ProtNLM"/>
    </source>
</evidence>
<comment type="caution">
    <text evidence="1">The sequence shown here is derived from an EMBL/GenBank/DDBJ whole genome shotgun (WGS) entry which is preliminary data.</text>
</comment>
<accession>A0A2T5HM95</accession>
<proteinExistence type="predicted"/>
<protein>
    <recommendedName>
        <fullName evidence="3">Beta-lactamase</fullName>
    </recommendedName>
</protein>
<gene>
    <name evidence="1" type="ORF">C8N42_106219</name>
</gene>
<reference evidence="1 2" key="1">
    <citation type="submission" date="2018-04" db="EMBL/GenBank/DDBJ databases">
        <title>Genomic Encyclopedia of Archaeal and Bacterial Type Strains, Phase II (KMG-II): from individual species to whole genera.</title>
        <authorList>
            <person name="Goeker M."/>
        </authorList>
    </citation>
    <scope>NUCLEOTIDE SEQUENCE [LARGE SCALE GENOMIC DNA]</scope>
    <source>
        <strain evidence="1 2">DSM 100434</strain>
    </source>
</reference>
<evidence type="ECO:0000313" key="1">
    <source>
        <dbReference type="EMBL" id="PTQ72708.1"/>
    </source>
</evidence>
<dbReference type="Proteomes" id="UP000244077">
    <property type="component" value="Unassembled WGS sequence"/>
</dbReference>
<evidence type="ECO:0000313" key="2">
    <source>
        <dbReference type="Proteomes" id="UP000244077"/>
    </source>
</evidence>
<dbReference type="RefSeq" id="WP_107816453.1">
    <property type="nucleotide sequence ID" value="NZ_QAOH01000006.1"/>
</dbReference>